<accession>A0A194S7M1</accession>
<dbReference type="PROSITE" id="PS51126">
    <property type="entry name" value="DILUTE"/>
    <property type="match status" value="1"/>
</dbReference>
<evidence type="ECO:0000256" key="1">
    <source>
        <dbReference type="SAM" id="MobiDB-lite"/>
    </source>
</evidence>
<dbReference type="PANTHER" id="PTHR16027:SF6">
    <property type="entry name" value="DILUTE DOMAIN-CONTAINING PROTEIN"/>
    <property type="match status" value="1"/>
</dbReference>
<dbReference type="InterPro" id="IPR002710">
    <property type="entry name" value="Dilute_dom"/>
</dbReference>
<dbReference type="GO" id="GO:0051020">
    <property type="term" value="F:GTPase binding"/>
    <property type="evidence" value="ECO:0007669"/>
    <property type="project" value="TreeGrafter"/>
</dbReference>
<dbReference type="OrthoDB" id="426293at2759"/>
<name>A0A194S7M1_RHOGW</name>
<feature type="compositionally biased region" description="Low complexity" evidence="1">
    <location>
        <begin position="495"/>
        <end position="534"/>
    </location>
</feature>
<feature type="compositionally biased region" description="Pro residues" evidence="1">
    <location>
        <begin position="535"/>
        <end position="548"/>
    </location>
</feature>
<evidence type="ECO:0000259" key="2">
    <source>
        <dbReference type="PROSITE" id="PS51126"/>
    </source>
</evidence>
<dbReference type="SMART" id="SM01132">
    <property type="entry name" value="DIL"/>
    <property type="match status" value="1"/>
</dbReference>
<feature type="domain" description="Dilute" evidence="2">
    <location>
        <begin position="99"/>
        <end position="381"/>
    </location>
</feature>
<dbReference type="InterPro" id="IPR052072">
    <property type="entry name" value="Vascular_dev_regulator"/>
</dbReference>
<dbReference type="GeneID" id="28973091"/>
<dbReference type="CDD" id="cd15473">
    <property type="entry name" value="Myo5p-like_CBD_DIL_ANK"/>
    <property type="match status" value="1"/>
</dbReference>
<dbReference type="Pfam" id="PF01843">
    <property type="entry name" value="DIL"/>
    <property type="match status" value="1"/>
</dbReference>
<feature type="region of interest" description="Disordered" evidence="1">
    <location>
        <begin position="394"/>
        <end position="416"/>
    </location>
</feature>
<dbReference type="STRING" id="578459.A0A194S7M1"/>
<dbReference type="AlphaFoldDB" id="A0A194S7M1"/>
<dbReference type="PANTHER" id="PTHR16027">
    <property type="entry name" value="DILUTE DOMAIN-CONTAINING PROTEIN YPR089W"/>
    <property type="match status" value="1"/>
</dbReference>
<dbReference type="EMBL" id="KQ474075">
    <property type="protein sequence ID" value="KPV76728.1"/>
    <property type="molecule type" value="Genomic_DNA"/>
</dbReference>
<dbReference type="InterPro" id="IPR037986">
    <property type="entry name" value="Myo5p-like_CBD_DIL"/>
</dbReference>
<protein>
    <recommendedName>
        <fullName evidence="2">Dilute domain-containing protein</fullName>
    </recommendedName>
</protein>
<evidence type="ECO:0000313" key="3">
    <source>
        <dbReference type="EMBL" id="KPV76728.1"/>
    </source>
</evidence>
<gene>
    <name evidence="3" type="ORF">RHOBADRAFT_24545</name>
</gene>
<dbReference type="RefSeq" id="XP_018272777.1">
    <property type="nucleotide sequence ID" value="XM_018412642.1"/>
</dbReference>
<organism evidence="3 4">
    <name type="scientific">Rhodotorula graminis (strain WP1)</name>
    <dbReference type="NCBI Taxonomy" id="578459"/>
    <lineage>
        <taxon>Eukaryota</taxon>
        <taxon>Fungi</taxon>
        <taxon>Dikarya</taxon>
        <taxon>Basidiomycota</taxon>
        <taxon>Pucciniomycotina</taxon>
        <taxon>Microbotryomycetes</taxon>
        <taxon>Sporidiobolales</taxon>
        <taxon>Sporidiobolaceae</taxon>
        <taxon>Rhodotorula</taxon>
    </lineage>
</organism>
<keyword evidence="4" id="KW-1185">Reference proteome</keyword>
<reference evidence="3 4" key="1">
    <citation type="journal article" date="2015" name="Front. Microbiol.">
        <title>Genome sequence of the plant growth promoting endophytic yeast Rhodotorula graminis WP1.</title>
        <authorList>
            <person name="Firrincieli A."/>
            <person name="Otillar R."/>
            <person name="Salamov A."/>
            <person name="Schmutz J."/>
            <person name="Khan Z."/>
            <person name="Redman R.S."/>
            <person name="Fleck N.D."/>
            <person name="Lindquist E."/>
            <person name="Grigoriev I.V."/>
            <person name="Doty S.L."/>
        </authorList>
    </citation>
    <scope>NUCLEOTIDE SEQUENCE [LARGE SCALE GENOMIC DNA]</scope>
    <source>
        <strain evidence="3 4">WP1</strain>
    </source>
</reference>
<feature type="region of interest" description="Disordered" evidence="1">
    <location>
        <begin position="477"/>
        <end position="548"/>
    </location>
</feature>
<dbReference type="Proteomes" id="UP000053890">
    <property type="component" value="Unassembled WGS sequence"/>
</dbReference>
<feature type="compositionally biased region" description="Polar residues" evidence="1">
    <location>
        <begin position="479"/>
        <end position="494"/>
    </location>
</feature>
<feature type="non-terminal residue" evidence="3">
    <location>
        <position position="548"/>
    </location>
</feature>
<sequence>MNLEVDFELLGLGEGDTPDEDEPDEVEGIPHPFVWDRCEPDQMLVFALDELPVLFDVIISTIKPVSARKFRVIPANVLFLCARYAHYFGSDEMVDELMFGALERIEAAVHNRPDDMSVCAFWLSNCLLFLHYLRKEPNLCAATLDYQSHFGDLVNEIFVFVIRDAERRIDRVLEAAMLEHEALAGFEDVAFEDEWASTRFVKKLTGRAKKGSMRNSTSAMSLTVPVNEATPRSVTALLSSTLFILQAYEIPPAIIVQAFSQLFYWISCEVFNRLLNQCKYLCRTRAMQIRLNASTLEEWARSNRLPPKLASTHFAPLNQLLQWLQCLSSETSIDGLIGTVQSLRALNPLQLRKAVREYRYEVDENRMDEDCAQYLVQIRKQWERLRLQKEAAAAASSGSGAEGVGEPAPTLPGGDVVRSIDEAFADPTAYSSYAPPPTEESTGELLNSRFMLPFAVPSSPSMLVHFNAAEAFGPFAHSSAPTRPTSSDGTRTPRSSSHLSLSSISRPALPTFSSSTTVSASSFADSSTASSLAPSPSPGLPTPPPPPP</sequence>
<proteinExistence type="predicted"/>
<evidence type="ECO:0000313" key="4">
    <source>
        <dbReference type="Proteomes" id="UP000053890"/>
    </source>
</evidence>
<dbReference type="OMA" id="WLQCLYR"/>
<feature type="compositionally biased region" description="Low complexity" evidence="1">
    <location>
        <begin position="394"/>
        <end position="408"/>
    </location>
</feature>